<dbReference type="SUPFAM" id="SSF50022">
    <property type="entry name" value="ISP domain"/>
    <property type="match status" value="1"/>
</dbReference>
<dbReference type="PROSITE" id="PS51296">
    <property type="entry name" value="RIESKE"/>
    <property type="match status" value="1"/>
</dbReference>
<evidence type="ECO:0000256" key="3">
    <source>
        <dbReference type="ARBA" id="ARBA00023004"/>
    </source>
</evidence>
<evidence type="ECO:0000256" key="1">
    <source>
        <dbReference type="ARBA" id="ARBA00022714"/>
    </source>
</evidence>
<dbReference type="AlphaFoldDB" id="A0AA51UMM8"/>
<keyword evidence="4" id="KW-0411">Iron-sulfur</keyword>
<dbReference type="Pfam" id="PF00355">
    <property type="entry name" value="Rieske"/>
    <property type="match status" value="1"/>
</dbReference>
<reference evidence="7 8" key="1">
    <citation type="submission" date="2023-08" db="EMBL/GenBank/DDBJ databases">
        <title>Methanolobus mangrovi sp. nov. and Methanolobus sediminis sp. nov, two novel methylotrophic methanogens isolated from mangrove sediments in China.</title>
        <authorList>
            <person name="Zhou J."/>
        </authorList>
    </citation>
    <scope>NUCLEOTIDE SEQUENCE [LARGE SCALE GENOMIC DNA]</scope>
    <source>
        <strain evidence="7 8">FTZ6</strain>
    </source>
</reference>
<dbReference type="PANTHER" id="PTHR21496">
    <property type="entry name" value="FERREDOXIN-RELATED"/>
    <property type="match status" value="1"/>
</dbReference>
<dbReference type="EMBL" id="CP133592">
    <property type="protein sequence ID" value="WMW26057.1"/>
    <property type="molecule type" value="Genomic_DNA"/>
</dbReference>
<dbReference type="InterPro" id="IPR036922">
    <property type="entry name" value="Rieske_2Fe-2S_sf"/>
</dbReference>
<evidence type="ECO:0000259" key="6">
    <source>
        <dbReference type="PROSITE" id="PS51296"/>
    </source>
</evidence>
<keyword evidence="1" id="KW-0001">2Fe-2S</keyword>
<evidence type="ECO:0000313" key="7">
    <source>
        <dbReference type="EMBL" id="WMW26057.1"/>
    </source>
</evidence>
<keyword evidence="2" id="KW-0479">Metal-binding</keyword>
<dbReference type="RefSeq" id="WP_309311854.1">
    <property type="nucleotide sequence ID" value="NZ_CP133592.1"/>
</dbReference>
<dbReference type="PANTHER" id="PTHR21496:SF0">
    <property type="entry name" value="RIESKE DOMAIN-CONTAINING PROTEIN"/>
    <property type="match status" value="1"/>
</dbReference>
<comment type="cofactor">
    <cofactor evidence="5">
        <name>[2Fe-2S] cluster</name>
        <dbReference type="ChEBI" id="CHEBI:190135"/>
    </cofactor>
</comment>
<dbReference type="GeneID" id="84232025"/>
<dbReference type="Proteomes" id="UP001182908">
    <property type="component" value="Chromosome"/>
</dbReference>
<dbReference type="KEGG" id="mseb:RE474_04870"/>
<proteinExistence type="predicted"/>
<feature type="domain" description="Rieske" evidence="6">
    <location>
        <begin position="5"/>
        <end position="99"/>
    </location>
</feature>
<evidence type="ECO:0000313" key="8">
    <source>
        <dbReference type="Proteomes" id="UP001182908"/>
    </source>
</evidence>
<keyword evidence="3" id="KW-0408">Iron</keyword>
<protein>
    <submittedName>
        <fullName evidence="7">Rieske (2Fe-2S) protein</fullName>
    </submittedName>
</protein>
<dbReference type="GO" id="GO:0046872">
    <property type="term" value="F:metal ion binding"/>
    <property type="evidence" value="ECO:0007669"/>
    <property type="project" value="UniProtKB-KW"/>
</dbReference>
<evidence type="ECO:0000256" key="5">
    <source>
        <dbReference type="ARBA" id="ARBA00034078"/>
    </source>
</evidence>
<dbReference type="GO" id="GO:0051537">
    <property type="term" value="F:2 iron, 2 sulfur cluster binding"/>
    <property type="evidence" value="ECO:0007669"/>
    <property type="project" value="UniProtKB-KW"/>
</dbReference>
<gene>
    <name evidence="7" type="ORF">RE474_04870</name>
</gene>
<dbReference type="InterPro" id="IPR017941">
    <property type="entry name" value="Rieske_2Fe-2S"/>
</dbReference>
<dbReference type="Gene3D" id="2.102.10.10">
    <property type="entry name" value="Rieske [2Fe-2S] iron-sulphur domain"/>
    <property type="match status" value="1"/>
</dbReference>
<evidence type="ECO:0000256" key="2">
    <source>
        <dbReference type="ARBA" id="ARBA00022723"/>
    </source>
</evidence>
<evidence type="ECO:0000256" key="4">
    <source>
        <dbReference type="ARBA" id="ARBA00023014"/>
    </source>
</evidence>
<name>A0AA51UMM8_9EURY</name>
<accession>A0AA51UMM8</accession>
<organism evidence="7 8">
    <name type="scientific">Methanolobus sediminis</name>
    <dbReference type="NCBI Taxonomy" id="3072978"/>
    <lineage>
        <taxon>Archaea</taxon>
        <taxon>Methanobacteriati</taxon>
        <taxon>Methanobacteriota</taxon>
        <taxon>Stenosarchaea group</taxon>
        <taxon>Methanomicrobia</taxon>
        <taxon>Methanosarcinales</taxon>
        <taxon>Methanosarcinaceae</taxon>
        <taxon>Methanolobus</taxon>
    </lineage>
</organism>
<keyword evidence="8" id="KW-1185">Reference proteome</keyword>
<sequence length="102" mass="11346">MASWMIAATENDVKEGKMKPVEAGDTKLLLIRIDGEIFAIENRCPHMNCPLQGGILVDHSIKCPCHSWSFDLRTGAYVASDKIKVNVYETQLKDGNISVLVR</sequence>